<proteinExistence type="predicted"/>
<dbReference type="Proteomes" id="UP000324974">
    <property type="component" value="Chromosome"/>
</dbReference>
<dbReference type="AlphaFoldDB" id="A0A5C1A4L0"/>
<dbReference type="KEGG" id="lrs:PX52LOC_00914"/>
<reference evidence="2" key="1">
    <citation type="submission" date="2019-08" db="EMBL/GenBank/DDBJ databases">
        <title>Limnoglobus roseus gen. nov., sp. nov., a novel freshwater planctomycete with a giant genome from the family Gemmataceae.</title>
        <authorList>
            <person name="Kulichevskaya I.S."/>
            <person name="Naumoff D.G."/>
            <person name="Miroshnikov K."/>
            <person name="Ivanova A."/>
            <person name="Philippov D.A."/>
            <person name="Hakobyan A."/>
            <person name="Rijpstra I.C."/>
            <person name="Sinninghe Damste J.S."/>
            <person name="Liesack W."/>
            <person name="Dedysh S.N."/>
        </authorList>
    </citation>
    <scope>NUCLEOTIDE SEQUENCE [LARGE SCALE GENOMIC DNA]</scope>
    <source>
        <strain evidence="2">PX52</strain>
    </source>
</reference>
<dbReference type="OrthoDB" id="292050at2"/>
<dbReference type="EMBL" id="CP042425">
    <property type="protein sequence ID" value="QEL14051.1"/>
    <property type="molecule type" value="Genomic_DNA"/>
</dbReference>
<name>A0A5C1A4L0_9BACT</name>
<accession>A0A5C1A4L0</accession>
<keyword evidence="2" id="KW-1185">Reference proteome</keyword>
<dbReference type="RefSeq" id="WP_149108974.1">
    <property type="nucleotide sequence ID" value="NZ_CP042425.1"/>
</dbReference>
<organism evidence="1 2">
    <name type="scientific">Limnoglobus roseus</name>
    <dbReference type="NCBI Taxonomy" id="2598579"/>
    <lineage>
        <taxon>Bacteria</taxon>
        <taxon>Pseudomonadati</taxon>
        <taxon>Planctomycetota</taxon>
        <taxon>Planctomycetia</taxon>
        <taxon>Gemmatales</taxon>
        <taxon>Gemmataceae</taxon>
        <taxon>Limnoglobus</taxon>
    </lineage>
</organism>
<evidence type="ECO:0000313" key="2">
    <source>
        <dbReference type="Proteomes" id="UP000324974"/>
    </source>
</evidence>
<evidence type="ECO:0000313" key="1">
    <source>
        <dbReference type="EMBL" id="QEL14051.1"/>
    </source>
</evidence>
<sequence length="522" mass="53406">MSASIGTASLILSANAERLQSGLDAAYSKLSSWKNKVSSDVAKLNVGGLLGNLGLGKIAAPLALATGGFKLFGDAVASVKDLSAIGRQAQTLGVSSEAFMGLGAAAKKSGLELPEFGNLLGKMSAKIAAGGTQTADALGQIGLSVGQLQGMNAADQFYAIAGGISRAEGSGVQAAAAMKLFEEAGLRLLPTLQQGEGKLRAFVAAQRASGAALSDGEMATVQKANAAIPKVEALFTGLWNKVVVAMAPVIETIGTAAGQLITFLAPAFGWVGRAVEGYMAVAAPMVEFLLDGISDIVSAIAEWVEASLGLAGEWPGIADVIGGALRVIGLGGAYTFDALKAGAGGVSVALSLLVDGFALVVRGLKNLIGIAAELPEDLGGAFFKDAYARVEGFQADVEAKAKEMRDWGLKQINGFGDTAAKLDAKLNEYKNRAKVADKELAAAGGFAKLDEDKVKGGHVKGDEKNGAIIRGSLEDYSLNAKIATDNLLKTQGERQLGVLGEIKSGIGKLVDLFENLRPLGTI</sequence>
<gene>
    <name evidence="1" type="ORF">PX52LOC_00914</name>
</gene>
<protein>
    <submittedName>
        <fullName evidence="1">Phage tail tape measure protein</fullName>
    </submittedName>
</protein>